<dbReference type="OrthoDB" id="3821431at2"/>
<dbReference type="InterPro" id="IPR036390">
    <property type="entry name" value="WH_DNA-bd_sf"/>
</dbReference>
<dbReference type="Proteomes" id="UP000288547">
    <property type="component" value="Unassembled WGS sequence"/>
</dbReference>
<dbReference type="SMART" id="SM00347">
    <property type="entry name" value="HTH_MARR"/>
    <property type="match status" value="1"/>
</dbReference>
<proteinExistence type="predicted"/>
<dbReference type="GO" id="GO:0003700">
    <property type="term" value="F:DNA-binding transcription factor activity"/>
    <property type="evidence" value="ECO:0007669"/>
    <property type="project" value="InterPro"/>
</dbReference>
<feature type="domain" description="HTH marR-type" evidence="1">
    <location>
        <begin position="1"/>
        <end position="140"/>
    </location>
</feature>
<dbReference type="PROSITE" id="PS50995">
    <property type="entry name" value="HTH_MARR_2"/>
    <property type="match status" value="1"/>
</dbReference>
<name>A0A444PXA1_9MICO</name>
<dbReference type="EMBL" id="RZNB01000001">
    <property type="protein sequence ID" value="RWZ52494.1"/>
    <property type="molecule type" value="Genomic_DNA"/>
</dbReference>
<reference evidence="2 3" key="1">
    <citation type="submission" date="2018-12" db="EMBL/GenBank/DDBJ databases">
        <authorList>
            <person name="Li F."/>
        </authorList>
    </citation>
    <scope>NUCLEOTIDE SEQUENCE [LARGE SCALE GENOMIC DNA]</scope>
    <source>
        <strain evidence="2 3">11W25H-1</strain>
    </source>
</reference>
<dbReference type="Gene3D" id="1.10.10.10">
    <property type="entry name" value="Winged helix-like DNA-binding domain superfamily/Winged helix DNA-binding domain"/>
    <property type="match status" value="1"/>
</dbReference>
<protein>
    <submittedName>
        <fullName evidence="2">MarR family transcriptional regulator</fullName>
    </submittedName>
</protein>
<dbReference type="InterPro" id="IPR039422">
    <property type="entry name" value="MarR/SlyA-like"/>
</dbReference>
<dbReference type="PANTHER" id="PTHR33164:SF99">
    <property type="entry name" value="MARR FAMILY REGULATORY PROTEIN"/>
    <property type="match status" value="1"/>
</dbReference>
<dbReference type="SUPFAM" id="SSF46785">
    <property type="entry name" value="Winged helix' DNA-binding domain"/>
    <property type="match status" value="1"/>
</dbReference>
<gene>
    <name evidence="2" type="ORF">ELQ90_00605</name>
</gene>
<evidence type="ECO:0000313" key="3">
    <source>
        <dbReference type="Proteomes" id="UP000288547"/>
    </source>
</evidence>
<dbReference type="PANTHER" id="PTHR33164">
    <property type="entry name" value="TRANSCRIPTIONAL REGULATOR, MARR FAMILY"/>
    <property type="match status" value="1"/>
</dbReference>
<dbReference type="Pfam" id="PF12802">
    <property type="entry name" value="MarR_2"/>
    <property type="match status" value="1"/>
</dbReference>
<dbReference type="RefSeq" id="WP_128493337.1">
    <property type="nucleotide sequence ID" value="NZ_RZNB01000001.1"/>
</dbReference>
<dbReference type="InterPro" id="IPR000835">
    <property type="entry name" value="HTH_MarR-typ"/>
</dbReference>
<evidence type="ECO:0000259" key="1">
    <source>
        <dbReference type="PROSITE" id="PS50995"/>
    </source>
</evidence>
<comment type="caution">
    <text evidence="2">The sequence shown here is derived from an EMBL/GenBank/DDBJ whole genome shotgun (WGS) entry which is preliminary data.</text>
</comment>
<dbReference type="GO" id="GO:0006950">
    <property type="term" value="P:response to stress"/>
    <property type="evidence" value="ECO:0007669"/>
    <property type="project" value="TreeGrafter"/>
</dbReference>
<keyword evidence="3" id="KW-1185">Reference proteome</keyword>
<evidence type="ECO:0000313" key="2">
    <source>
        <dbReference type="EMBL" id="RWZ52494.1"/>
    </source>
</evidence>
<dbReference type="AlphaFoldDB" id="A0A444PXA1"/>
<sequence>MHAGRLGEPNGVLTADAADADDEDPLTGLELVSYVQFQLLARLGDAPDGHHRMTDLADGVVYSRSGLTYQAQSLEQRGLVVRSPSPEDERSTVVSITAAGPDVLAAEFPGHIATVHGVLFDPLTDEDAADLARILGRVGEHLRASPPRSATRREVT</sequence>
<accession>A0A444PXA1</accession>
<organism evidence="2 3">
    <name type="scientific">Labedella phragmitis</name>
    <dbReference type="NCBI Taxonomy" id="2498849"/>
    <lineage>
        <taxon>Bacteria</taxon>
        <taxon>Bacillati</taxon>
        <taxon>Actinomycetota</taxon>
        <taxon>Actinomycetes</taxon>
        <taxon>Micrococcales</taxon>
        <taxon>Microbacteriaceae</taxon>
        <taxon>Labedella</taxon>
    </lineage>
</organism>
<dbReference type="InterPro" id="IPR036388">
    <property type="entry name" value="WH-like_DNA-bd_sf"/>
</dbReference>